<accession>A0A4Y6ENY5</accession>
<sequence length="227" mass="25101">MTINPLDRAIKNIGAILAAFGELIDPMLAKLEEQAMANALSRDYSFLDLDEHLATAPKYQTQEPPLSDDELVAVRQLIEERHIERYKRTAPVYREHFSGLCQLVNLRGYGYRCTRPLGHDGDHVAEVFDFELERWAGDPDPAGAVGMQRAHTAGEVSAETPDAAPSPAGLHASTLNQVNDSELLLEAAAWIESLATVPYPRQLIADLRDRAAQFEALEATTDIPQEK</sequence>
<dbReference type="GeneID" id="80019443"/>
<organism evidence="2 3">
    <name type="scientific">Mycobacterium phage LilSpotty</name>
    <dbReference type="NCBI Taxonomy" id="2588512"/>
    <lineage>
        <taxon>Viruses</taxon>
        <taxon>Duplodnaviria</taxon>
        <taxon>Heunggongvirae</taxon>
        <taxon>Uroviricota</taxon>
        <taxon>Caudoviricetes</taxon>
        <taxon>Lilspottyvirus</taxon>
        <taxon>Lilspottyvirus lilspotty</taxon>
    </lineage>
</organism>
<name>A0A4Y6ENY5_9CAUD</name>
<feature type="region of interest" description="Disordered" evidence="1">
    <location>
        <begin position="146"/>
        <end position="169"/>
    </location>
</feature>
<dbReference type="RefSeq" id="YP_010754842.1">
    <property type="nucleotide sequence ID" value="NC_073464.1"/>
</dbReference>
<dbReference type="Proteomes" id="UP000318419">
    <property type="component" value="Genome"/>
</dbReference>
<keyword evidence="3" id="KW-1185">Reference proteome</keyword>
<dbReference type="EMBL" id="MK977707">
    <property type="protein sequence ID" value="QDF19785.1"/>
    <property type="molecule type" value="Genomic_DNA"/>
</dbReference>
<reference evidence="2 3" key="1">
    <citation type="submission" date="2019-05" db="EMBL/GenBank/DDBJ databases">
        <authorList>
            <person name="Kim R."/>
            <person name="Haleblian K.L."/>
            <person name="Torres C.-L.T."/>
            <person name="Chong M.Y."/>
            <person name="Duong K."/>
            <person name="Lee C."/>
            <person name="Lai L.T."/>
            <person name="Ballew A.S."/>
            <person name="Ly A.M."/>
            <person name="Wu S."/>
            <person name="Ngo R.T."/>
            <person name="Freise A.C."/>
            <person name="Reddi K."/>
            <person name="Moberg-Parker J."/>
            <person name="Garlena R.A."/>
            <person name="Russell D.A."/>
            <person name="Pope W.H."/>
            <person name="Jacobs-Sera D."/>
            <person name="Hatfull G.F."/>
        </authorList>
    </citation>
    <scope>NUCLEOTIDE SEQUENCE [LARGE SCALE GENOMIC DNA]</scope>
</reference>
<evidence type="ECO:0000313" key="2">
    <source>
        <dbReference type="EMBL" id="QDF19785.1"/>
    </source>
</evidence>
<gene>
    <name evidence="2" type="primary">53</name>
    <name evidence="2" type="ORF">SEA_LILSPOTTY_53</name>
</gene>
<evidence type="ECO:0000256" key="1">
    <source>
        <dbReference type="SAM" id="MobiDB-lite"/>
    </source>
</evidence>
<dbReference type="KEGG" id="vg:80019443"/>
<proteinExistence type="predicted"/>
<evidence type="ECO:0000313" key="3">
    <source>
        <dbReference type="Proteomes" id="UP000318419"/>
    </source>
</evidence>
<protein>
    <submittedName>
        <fullName evidence="2">Uncharacterized protein</fullName>
    </submittedName>
</protein>